<evidence type="ECO:0000313" key="10">
    <source>
        <dbReference type="EMBL" id="RHF72469.1"/>
    </source>
</evidence>
<dbReference type="CDD" id="cd06261">
    <property type="entry name" value="TM_PBP2"/>
    <property type="match status" value="1"/>
</dbReference>
<protein>
    <submittedName>
        <fullName evidence="10">ABC transporter permease subunit</fullName>
    </submittedName>
</protein>
<keyword evidence="4" id="KW-0997">Cell inner membrane</keyword>
<comment type="similarity">
    <text evidence="8">Belongs to the binding-protein-dependent transport system permease family.</text>
</comment>
<dbReference type="GeneID" id="62764201"/>
<comment type="caution">
    <text evidence="10">The sequence shown here is derived from an EMBL/GenBank/DDBJ whole genome shotgun (WGS) entry which is preliminary data.</text>
</comment>
<dbReference type="InterPro" id="IPR035906">
    <property type="entry name" value="MetI-like_sf"/>
</dbReference>
<keyword evidence="7 8" id="KW-0472">Membrane</keyword>
<dbReference type="RefSeq" id="WP_005886990.1">
    <property type="nucleotide sequence ID" value="NZ_CABMMQ010000002.1"/>
</dbReference>
<gene>
    <name evidence="10" type="ORF">DW663_06310</name>
</gene>
<dbReference type="EMBL" id="QRHL01000008">
    <property type="protein sequence ID" value="RHF72469.1"/>
    <property type="molecule type" value="Genomic_DNA"/>
</dbReference>
<feature type="transmembrane region" description="Helical" evidence="8">
    <location>
        <begin position="7"/>
        <end position="29"/>
    </location>
</feature>
<evidence type="ECO:0000256" key="7">
    <source>
        <dbReference type="ARBA" id="ARBA00023136"/>
    </source>
</evidence>
<accession>A0A414PV47</accession>
<dbReference type="Proteomes" id="UP000284676">
    <property type="component" value="Unassembled WGS sequence"/>
</dbReference>
<dbReference type="GO" id="GO:0005886">
    <property type="term" value="C:plasma membrane"/>
    <property type="evidence" value="ECO:0007669"/>
    <property type="project" value="UniProtKB-SubCell"/>
</dbReference>
<keyword evidence="3" id="KW-1003">Cell membrane</keyword>
<feature type="transmembrane region" description="Helical" evidence="8">
    <location>
        <begin position="193"/>
        <end position="211"/>
    </location>
</feature>
<dbReference type="PANTHER" id="PTHR43357">
    <property type="entry name" value="INNER MEMBRANE ABC TRANSPORTER PERMEASE PROTEIN YDCV"/>
    <property type="match status" value="1"/>
</dbReference>
<evidence type="ECO:0000256" key="8">
    <source>
        <dbReference type="RuleBase" id="RU363032"/>
    </source>
</evidence>
<comment type="subcellular location">
    <subcellularLocation>
        <location evidence="1">Cell inner membrane</location>
        <topology evidence="1">Multi-pass membrane protein</topology>
    </subcellularLocation>
    <subcellularLocation>
        <location evidence="8">Cell membrane</location>
        <topology evidence="8">Multi-pass membrane protein</topology>
    </subcellularLocation>
</comment>
<sequence>MTNKKHYFIVGIILLFLSIPVLGTILYSFSSSWGATVLPDGLSLKWYNQLFSDTRFILSLQRSLLLAVVSLVISLIVIIPSIVISAYYFPKVLKVIELLSLLPFMVPAVVLAVGLLKVYSGLNITIFGIPIIILGAYFSVAFPFIYRGVKNGLDSLHLQSLVETVNILGGTNLDAFRFVILPNLKKGITSSGILSLAILLGEFMYANLLIGGRYETLQIYLNSMKGKSGHFTSAMVSLFFIFIFVVTYIAINMEKVVKKRERK</sequence>
<evidence type="ECO:0000259" key="9">
    <source>
        <dbReference type="PROSITE" id="PS50928"/>
    </source>
</evidence>
<feature type="transmembrane region" description="Helical" evidence="8">
    <location>
        <begin position="64"/>
        <end position="89"/>
    </location>
</feature>
<keyword evidence="2 8" id="KW-0813">Transport</keyword>
<evidence type="ECO:0000256" key="4">
    <source>
        <dbReference type="ARBA" id="ARBA00022519"/>
    </source>
</evidence>
<dbReference type="Gene3D" id="1.10.3720.10">
    <property type="entry name" value="MetI-like"/>
    <property type="match status" value="1"/>
</dbReference>
<dbReference type="InterPro" id="IPR000515">
    <property type="entry name" value="MetI-like"/>
</dbReference>
<dbReference type="PANTHER" id="PTHR43357:SF4">
    <property type="entry name" value="INNER MEMBRANE ABC TRANSPORTER PERMEASE PROTEIN YDCV"/>
    <property type="match status" value="1"/>
</dbReference>
<evidence type="ECO:0000256" key="6">
    <source>
        <dbReference type="ARBA" id="ARBA00022989"/>
    </source>
</evidence>
<evidence type="ECO:0000256" key="2">
    <source>
        <dbReference type="ARBA" id="ARBA00022448"/>
    </source>
</evidence>
<dbReference type="GO" id="GO:0055085">
    <property type="term" value="P:transmembrane transport"/>
    <property type="evidence" value="ECO:0007669"/>
    <property type="project" value="InterPro"/>
</dbReference>
<feature type="transmembrane region" description="Helical" evidence="8">
    <location>
        <begin position="101"/>
        <end position="120"/>
    </location>
</feature>
<feature type="domain" description="ABC transmembrane type-1" evidence="9">
    <location>
        <begin position="60"/>
        <end position="250"/>
    </location>
</feature>
<organism evidence="10 11">
    <name type="scientific">Fusobacterium mortiferum</name>
    <dbReference type="NCBI Taxonomy" id="850"/>
    <lineage>
        <taxon>Bacteria</taxon>
        <taxon>Fusobacteriati</taxon>
        <taxon>Fusobacteriota</taxon>
        <taxon>Fusobacteriia</taxon>
        <taxon>Fusobacteriales</taxon>
        <taxon>Fusobacteriaceae</taxon>
        <taxon>Fusobacterium</taxon>
    </lineage>
</organism>
<keyword evidence="5 8" id="KW-0812">Transmembrane</keyword>
<reference evidence="10 11" key="1">
    <citation type="submission" date="2018-08" db="EMBL/GenBank/DDBJ databases">
        <title>A genome reference for cultivated species of the human gut microbiota.</title>
        <authorList>
            <person name="Zou Y."/>
            <person name="Xue W."/>
            <person name="Luo G."/>
        </authorList>
    </citation>
    <scope>NUCLEOTIDE SEQUENCE [LARGE SCALE GENOMIC DNA]</scope>
    <source>
        <strain evidence="10 11">AM25-1</strain>
    </source>
</reference>
<dbReference type="AlphaFoldDB" id="A0A414PV47"/>
<keyword evidence="6 8" id="KW-1133">Transmembrane helix</keyword>
<dbReference type="PROSITE" id="PS50928">
    <property type="entry name" value="ABC_TM1"/>
    <property type="match status" value="1"/>
</dbReference>
<dbReference type="Pfam" id="PF00528">
    <property type="entry name" value="BPD_transp_1"/>
    <property type="match status" value="1"/>
</dbReference>
<feature type="transmembrane region" description="Helical" evidence="8">
    <location>
        <begin position="231"/>
        <end position="253"/>
    </location>
</feature>
<feature type="transmembrane region" description="Helical" evidence="8">
    <location>
        <begin position="126"/>
        <end position="146"/>
    </location>
</feature>
<evidence type="ECO:0000256" key="3">
    <source>
        <dbReference type="ARBA" id="ARBA00022475"/>
    </source>
</evidence>
<dbReference type="SUPFAM" id="SSF161098">
    <property type="entry name" value="MetI-like"/>
    <property type="match status" value="1"/>
</dbReference>
<evidence type="ECO:0000313" key="11">
    <source>
        <dbReference type="Proteomes" id="UP000284676"/>
    </source>
</evidence>
<evidence type="ECO:0000256" key="1">
    <source>
        <dbReference type="ARBA" id="ARBA00004429"/>
    </source>
</evidence>
<name>A0A414PV47_FUSMR</name>
<evidence type="ECO:0000256" key="5">
    <source>
        <dbReference type="ARBA" id="ARBA00022692"/>
    </source>
</evidence>
<proteinExistence type="inferred from homology"/>